<dbReference type="Gramene" id="CDF36987">
    <property type="protein sequence ID" value="CDF36987"/>
    <property type="gene ID" value="CHC_T00004976001"/>
</dbReference>
<evidence type="ECO:0000256" key="1">
    <source>
        <dbReference type="SAM" id="MobiDB-lite"/>
    </source>
</evidence>
<evidence type="ECO:0000313" key="3">
    <source>
        <dbReference type="Proteomes" id="UP000012073"/>
    </source>
</evidence>
<feature type="region of interest" description="Disordered" evidence="1">
    <location>
        <begin position="1"/>
        <end position="48"/>
    </location>
</feature>
<dbReference type="EMBL" id="HG001808">
    <property type="protein sequence ID" value="CDF36987.1"/>
    <property type="molecule type" value="Genomic_DNA"/>
</dbReference>
<protein>
    <submittedName>
        <fullName evidence="2">Uncharacterized protein</fullName>
    </submittedName>
</protein>
<reference evidence="3" key="1">
    <citation type="journal article" date="2013" name="Proc. Natl. Acad. Sci. U.S.A.">
        <title>Genome structure and metabolic features in the red seaweed Chondrus crispus shed light on evolution of the Archaeplastida.</title>
        <authorList>
            <person name="Collen J."/>
            <person name="Porcel B."/>
            <person name="Carre W."/>
            <person name="Ball S.G."/>
            <person name="Chaparro C."/>
            <person name="Tonon T."/>
            <person name="Barbeyron T."/>
            <person name="Michel G."/>
            <person name="Noel B."/>
            <person name="Valentin K."/>
            <person name="Elias M."/>
            <person name="Artiguenave F."/>
            <person name="Arun A."/>
            <person name="Aury J.M."/>
            <person name="Barbosa-Neto J.F."/>
            <person name="Bothwell J.H."/>
            <person name="Bouget F.Y."/>
            <person name="Brillet L."/>
            <person name="Cabello-Hurtado F."/>
            <person name="Capella-Gutierrez S."/>
            <person name="Charrier B."/>
            <person name="Cladiere L."/>
            <person name="Cock J.M."/>
            <person name="Coelho S.M."/>
            <person name="Colleoni C."/>
            <person name="Czjzek M."/>
            <person name="Da Silva C."/>
            <person name="Delage L."/>
            <person name="Denoeud F."/>
            <person name="Deschamps P."/>
            <person name="Dittami S.M."/>
            <person name="Gabaldon T."/>
            <person name="Gachon C.M."/>
            <person name="Groisillier A."/>
            <person name="Herve C."/>
            <person name="Jabbari K."/>
            <person name="Katinka M."/>
            <person name="Kloareg B."/>
            <person name="Kowalczyk N."/>
            <person name="Labadie K."/>
            <person name="Leblanc C."/>
            <person name="Lopez P.J."/>
            <person name="McLachlan D.H."/>
            <person name="Meslet-Cladiere L."/>
            <person name="Moustafa A."/>
            <person name="Nehr Z."/>
            <person name="Nyvall Collen P."/>
            <person name="Panaud O."/>
            <person name="Partensky F."/>
            <person name="Poulain J."/>
            <person name="Rensing S.A."/>
            <person name="Rousvoal S."/>
            <person name="Samson G."/>
            <person name="Symeonidi A."/>
            <person name="Weissenbach J."/>
            <person name="Zambounis A."/>
            <person name="Wincker P."/>
            <person name="Boyen C."/>
        </authorList>
    </citation>
    <scope>NUCLEOTIDE SEQUENCE [LARGE SCALE GENOMIC DNA]</scope>
    <source>
        <strain evidence="3">cv. Stackhouse</strain>
    </source>
</reference>
<dbReference type="KEGG" id="ccp:CHC_T00004976001"/>
<proteinExistence type="predicted"/>
<accession>R7QES5</accession>
<dbReference type="GeneID" id="17324540"/>
<keyword evidence="3" id="KW-1185">Reference proteome</keyword>
<sequence length="109" mass="11460">MSPGSGGPARRSFGGTGSGLARRRGTAHVVVESKQGRWGGGGGAREAAGRTFGKCGAVQRRWWADQRKADDVNLRIMGCALNTCVTCIHVSKWAKYCKALKKGPGQGLS</sequence>
<gene>
    <name evidence="2" type="ORF">CHC_T00004976001</name>
</gene>
<dbReference type="AlphaFoldDB" id="R7QES5"/>
<dbReference type="RefSeq" id="XP_005716806.1">
    <property type="nucleotide sequence ID" value="XM_005716749.1"/>
</dbReference>
<dbReference type="Proteomes" id="UP000012073">
    <property type="component" value="Unassembled WGS sequence"/>
</dbReference>
<evidence type="ECO:0000313" key="2">
    <source>
        <dbReference type="EMBL" id="CDF36987.1"/>
    </source>
</evidence>
<name>R7QES5_CHOCR</name>
<organism evidence="2 3">
    <name type="scientific">Chondrus crispus</name>
    <name type="common">Carrageen Irish moss</name>
    <name type="synonym">Polymorpha crispa</name>
    <dbReference type="NCBI Taxonomy" id="2769"/>
    <lineage>
        <taxon>Eukaryota</taxon>
        <taxon>Rhodophyta</taxon>
        <taxon>Florideophyceae</taxon>
        <taxon>Rhodymeniophycidae</taxon>
        <taxon>Gigartinales</taxon>
        <taxon>Gigartinaceae</taxon>
        <taxon>Chondrus</taxon>
    </lineage>
</organism>